<sequence>MNKFENVYQDAALMRKVLLGEANEVEQQDLEKRLAECPDLQKVYGQLQNGETLRVAFGEYQNYSSKKAYQSFLQKIGRMEPKVQKRRSLRVWWWAAAAVVTLAVALSFYMSNYISPEEEGKVLIQPGTQQAQLTLPDGSVIDVNKKEVSVIVDGVQVKYKKGVLSYQPTVTTQHEEKNVEEQPAKSNELVIPRGGENTVILADGTTVHLNAGSKLTYPVRFAGKRRIVRLEGEAYFDVVADEEHPFVVQTHLGDVIVLGTAFNVNAYADAPICYTTLVRGKVKFSTPNAETITLSPGEQAVVLANSSTKRVVNLEEYVGWVNGMYIFNDRPLGDIMKTFERWYDIQVYYETPNLRDITYSGSLKRYGTINSFLDALELTGDLTYKISGKNILIYNKVEELE</sequence>
<dbReference type="InterPro" id="IPR032508">
    <property type="entry name" value="FecR_C"/>
</dbReference>
<gene>
    <name evidence="4" type="ORF">SAMN04487924_1064</name>
</gene>
<feature type="transmembrane region" description="Helical" evidence="1">
    <location>
        <begin position="91"/>
        <end position="110"/>
    </location>
</feature>
<evidence type="ECO:0000313" key="4">
    <source>
        <dbReference type="EMBL" id="SEA41698.1"/>
    </source>
</evidence>
<dbReference type="Pfam" id="PF16344">
    <property type="entry name" value="FecR_C"/>
    <property type="match status" value="1"/>
</dbReference>
<dbReference type="Proteomes" id="UP000183040">
    <property type="component" value="Unassembled WGS sequence"/>
</dbReference>
<dbReference type="InterPro" id="IPR012373">
    <property type="entry name" value="Ferrdict_sens_TM"/>
</dbReference>
<accession>A0A1H4B0X8</accession>
<evidence type="ECO:0000259" key="3">
    <source>
        <dbReference type="Pfam" id="PF16344"/>
    </source>
</evidence>
<organism evidence="4 5">
    <name type="scientific">Bacteroides xylanisolvens</name>
    <dbReference type="NCBI Taxonomy" id="371601"/>
    <lineage>
        <taxon>Bacteria</taxon>
        <taxon>Pseudomonadati</taxon>
        <taxon>Bacteroidota</taxon>
        <taxon>Bacteroidia</taxon>
        <taxon>Bacteroidales</taxon>
        <taxon>Bacteroidaceae</taxon>
        <taxon>Bacteroides</taxon>
    </lineage>
</organism>
<dbReference type="AlphaFoldDB" id="A0A1H4B0X8"/>
<keyword evidence="1" id="KW-0472">Membrane</keyword>
<dbReference type="InterPro" id="IPR006860">
    <property type="entry name" value="FecR"/>
</dbReference>
<keyword evidence="1" id="KW-0812">Transmembrane</keyword>
<dbReference type="FunFam" id="2.60.120.1440:FF:000001">
    <property type="entry name" value="Putative anti-sigma factor"/>
    <property type="match status" value="1"/>
</dbReference>
<name>A0A1H4B0X8_9BACE</name>
<reference evidence="4 5" key="1">
    <citation type="submission" date="2016-10" db="EMBL/GenBank/DDBJ databases">
        <authorList>
            <person name="de Groot N.N."/>
        </authorList>
    </citation>
    <scope>NUCLEOTIDE SEQUENCE [LARGE SCALE GENOMIC DNA]</scope>
    <source>
        <strain evidence="4 5">NLAE-zl-G339</strain>
    </source>
</reference>
<dbReference type="PANTHER" id="PTHR30273">
    <property type="entry name" value="PERIPLASMIC SIGNAL SENSOR AND SIGMA FACTOR ACTIVATOR FECR-RELATED"/>
    <property type="match status" value="1"/>
</dbReference>
<dbReference type="RefSeq" id="WP_074705657.1">
    <property type="nucleotide sequence ID" value="NZ_FNRP01000006.1"/>
</dbReference>
<protein>
    <submittedName>
        <fullName evidence="4">FecR family protein</fullName>
    </submittedName>
</protein>
<keyword evidence="1" id="KW-1133">Transmembrane helix</keyword>
<evidence type="ECO:0000313" key="5">
    <source>
        <dbReference type="Proteomes" id="UP000183040"/>
    </source>
</evidence>
<feature type="domain" description="Protein FecR C-terminal" evidence="3">
    <location>
        <begin position="325"/>
        <end position="393"/>
    </location>
</feature>
<evidence type="ECO:0000259" key="2">
    <source>
        <dbReference type="Pfam" id="PF04773"/>
    </source>
</evidence>
<dbReference type="Pfam" id="PF04773">
    <property type="entry name" value="FecR"/>
    <property type="match status" value="1"/>
</dbReference>
<feature type="domain" description="FecR protein" evidence="2">
    <location>
        <begin position="192"/>
        <end position="283"/>
    </location>
</feature>
<dbReference type="PANTHER" id="PTHR30273:SF2">
    <property type="entry name" value="PROTEIN FECR"/>
    <property type="match status" value="1"/>
</dbReference>
<dbReference type="Gene3D" id="2.60.120.1440">
    <property type="match status" value="1"/>
</dbReference>
<proteinExistence type="predicted"/>
<dbReference type="GO" id="GO:0016989">
    <property type="term" value="F:sigma factor antagonist activity"/>
    <property type="evidence" value="ECO:0007669"/>
    <property type="project" value="TreeGrafter"/>
</dbReference>
<dbReference type="EMBL" id="FNRP01000006">
    <property type="protein sequence ID" value="SEA41698.1"/>
    <property type="molecule type" value="Genomic_DNA"/>
</dbReference>
<dbReference type="Gene3D" id="3.55.50.30">
    <property type="match status" value="1"/>
</dbReference>
<evidence type="ECO:0000256" key="1">
    <source>
        <dbReference type="SAM" id="Phobius"/>
    </source>
</evidence>